<dbReference type="SMART" id="SM00028">
    <property type="entry name" value="TPR"/>
    <property type="match status" value="3"/>
</dbReference>
<dbReference type="PANTHER" id="PTHR44998:SF1">
    <property type="entry name" value="UDP-N-ACETYLGLUCOSAMINE--PEPTIDE N-ACETYLGLUCOSAMINYLTRANSFERASE 110 KDA SUBUNIT"/>
    <property type="match status" value="1"/>
</dbReference>
<feature type="repeat" description="TPR" evidence="1">
    <location>
        <begin position="64"/>
        <end position="97"/>
    </location>
</feature>
<dbReference type="PANTHER" id="PTHR44998">
    <property type="match status" value="1"/>
</dbReference>
<dbReference type="InterPro" id="IPR011990">
    <property type="entry name" value="TPR-like_helical_dom_sf"/>
</dbReference>
<dbReference type="InterPro" id="IPR019734">
    <property type="entry name" value="TPR_rpt"/>
</dbReference>
<evidence type="ECO:0000256" key="1">
    <source>
        <dbReference type="PROSITE-ProRule" id="PRU00339"/>
    </source>
</evidence>
<dbReference type="Pfam" id="PF13181">
    <property type="entry name" value="TPR_8"/>
    <property type="match status" value="2"/>
</dbReference>
<evidence type="ECO:0000313" key="3">
    <source>
        <dbReference type="Proteomes" id="UP000322214"/>
    </source>
</evidence>
<dbReference type="NCBIfam" id="NF047558">
    <property type="entry name" value="TPR_END_plus"/>
    <property type="match status" value="1"/>
</dbReference>
<protein>
    <submittedName>
        <fullName evidence="2">Photosystem I assembly protein Ycf3</fullName>
    </submittedName>
</protein>
<feature type="repeat" description="TPR" evidence="1">
    <location>
        <begin position="132"/>
        <end position="165"/>
    </location>
</feature>
<dbReference type="GO" id="GO:0016757">
    <property type="term" value="F:glycosyltransferase activity"/>
    <property type="evidence" value="ECO:0007669"/>
    <property type="project" value="TreeGrafter"/>
</dbReference>
<dbReference type="KEGG" id="mff:MFFC18_00290"/>
<organism evidence="2 3">
    <name type="scientific">Mariniblastus fucicola</name>
    <dbReference type="NCBI Taxonomy" id="980251"/>
    <lineage>
        <taxon>Bacteria</taxon>
        <taxon>Pseudomonadati</taxon>
        <taxon>Planctomycetota</taxon>
        <taxon>Planctomycetia</taxon>
        <taxon>Pirellulales</taxon>
        <taxon>Pirellulaceae</taxon>
        <taxon>Mariniblastus</taxon>
    </lineage>
</organism>
<dbReference type="STRING" id="980251.GCA_001642875_03732"/>
<dbReference type="PROSITE" id="PS50005">
    <property type="entry name" value="TPR"/>
    <property type="match status" value="2"/>
</dbReference>
<dbReference type="GO" id="GO:0006493">
    <property type="term" value="P:protein O-linked glycosylation"/>
    <property type="evidence" value="ECO:0007669"/>
    <property type="project" value="TreeGrafter"/>
</dbReference>
<dbReference type="Gene3D" id="1.25.40.10">
    <property type="entry name" value="Tetratricopeptide repeat domain"/>
    <property type="match status" value="1"/>
</dbReference>
<dbReference type="SUPFAM" id="SSF48452">
    <property type="entry name" value="TPR-like"/>
    <property type="match status" value="1"/>
</dbReference>
<dbReference type="RefSeq" id="WP_075085745.1">
    <property type="nucleotide sequence ID" value="NZ_CP042912.1"/>
</dbReference>
<accession>A0A5B9P5C9</accession>
<dbReference type="Proteomes" id="UP000322214">
    <property type="component" value="Chromosome"/>
</dbReference>
<dbReference type="AlphaFoldDB" id="A0A5B9P5C9"/>
<proteinExistence type="predicted"/>
<evidence type="ECO:0000313" key="2">
    <source>
        <dbReference type="EMBL" id="QEG20182.1"/>
    </source>
</evidence>
<keyword evidence="3" id="KW-1185">Reference proteome</keyword>
<sequence>MSDGPKKPGGIKSQRRAIRTAEGYLELMSTFESGLSMDEALAQPIADRMLRLLENIEPTAEHRCYVMHLKGEACRFANRFEEAIVHFRKSLEMEPDSIHGLLAIAWCFKRVGRIDESIESMQIAIEFEPDQAICHYNLACYYALAGRTANAIEYLAQAFELRPSFRQEVDSESDFDAIRDDKEFLEFLSPEVA</sequence>
<gene>
    <name evidence="2" type="primary">ycf3</name>
    <name evidence="2" type="ORF">MFFC18_00290</name>
</gene>
<dbReference type="EMBL" id="CP042912">
    <property type="protein sequence ID" value="QEG20182.1"/>
    <property type="molecule type" value="Genomic_DNA"/>
</dbReference>
<reference evidence="2 3" key="1">
    <citation type="submission" date="2019-08" db="EMBL/GenBank/DDBJ databases">
        <title>Deep-cultivation of Planctomycetes and their phenomic and genomic characterization uncovers novel biology.</title>
        <authorList>
            <person name="Wiegand S."/>
            <person name="Jogler M."/>
            <person name="Boedeker C."/>
            <person name="Pinto D."/>
            <person name="Vollmers J."/>
            <person name="Rivas-Marin E."/>
            <person name="Kohn T."/>
            <person name="Peeters S.H."/>
            <person name="Heuer A."/>
            <person name="Rast P."/>
            <person name="Oberbeckmann S."/>
            <person name="Bunk B."/>
            <person name="Jeske O."/>
            <person name="Meyerdierks A."/>
            <person name="Storesund J.E."/>
            <person name="Kallscheuer N."/>
            <person name="Luecker S."/>
            <person name="Lage O.M."/>
            <person name="Pohl T."/>
            <person name="Merkel B.J."/>
            <person name="Hornburger P."/>
            <person name="Mueller R.-W."/>
            <person name="Bruemmer F."/>
            <person name="Labrenz M."/>
            <person name="Spormann A.M."/>
            <person name="Op den Camp H."/>
            <person name="Overmann J."/>
            <person name="Amann R."/>
            <person name="Jetten M.S.M."/>
            <person name="Mascher T."/>
            <person name="Medema M.H."/>
            <person name="Devos D.P."/>
            <person name="Kaster A.-K."/>
            <person name="Ovreas L."/>
            <person name="Rohde M."/>
            <person name="Galperin M.Y."/>
            <person name="Jogler C."/>
        </authorList>
    </citation>
    <scope>NUCLEOTIDE SEQUENCE [LARGE SCALE GENOMIC DNA]</scope>
    <source>
        <strain evidence="2 3">FC18</strain>
    </source>
</reference>
<keyword evidence="1" id="KW-0802">TPR repeat</keyword>
<dbReference type="OrthoDB" id="264557at2"/>
<name>A0A5B9P5C9_9BACT</name>